<proteinExistence type="predicted"/>
<comment type="caution">
    <text evidence="1">The sequence shown here is derived from an EMBL/GenBank/DDBJ whole genome shotgun (WGS) entry which is preliminary data.</text>
</comment>
<evidence type="ECO:0000313" key="1">
    <source>
        <dbReference type="EMBL" id="KAI3708644.1"/>
    </source>
</evidence>
<reference evidence="1 2" key="2">
    <citation type="journal article" date="2022" name="Mol. Ecol. Resour.">
        <title>The genomes of chicory, endive, great burdock and yacon provide insights into Asteraceae paleo-polyploidization history and plant inulin production.</title>
        <authorList>
            <person name="Fan W."/>
            <person name="Wang S."/>
            <person name="Wang H."/>
            <person name="Wang A."/>
            <person name="Jiang F."/>
            <person name="Liu H."/>
            <person name="Zhao H."/>
            <person name="Xu D."/>
            <person name="Zhang Y."/>
        </authorList>
    </citation>
    <scope>NUCLEOTIDE SEQUENCE [LARGE SCALE GENOMIC DNA]</scope>
    <source>
        <strain evidence="2">cv. Punajuju</strain>
        <tissue evidence="1">Leaves</tissue>
    </source>
</reference>
<name>A0ACB9AEJ3_CICIN</name>
<accession>A0ACB9AEJ3</accession>
<organism evidence="1 2">
    <name type="scientific">Cichorium intybus</name>
    <name type="common">Chicory</name>
    <dbReference type="NCBI Taxonomy" id="13427"/>
    <lineage>
        <taxon>Eukaryota</taxon>
        <taxon>Viridiplantae</taxon>
        <taxon>Streptophyta</taxon>
        <taxon>Embryophyta</taxon>
        <taxon>Tracheophyta</taxon>
        <taxon>Spermatophyta</taxon>
        <taxon>Magnoliopsida</taxon>
        <taxon>eudicotyledons</taxon>
        <taxon>Gunneridae</taxon>
        <taxon>Pentapetalae</taxon>
        <taxon>asterids</taxon>
        <taxon>campanulids</taxon>
        <taxon>Asterales</taxon>
        <taxon>Asteraceae</taxon>
        <taxon>Cichorioideae</taxon>
        <taxon>Cichorieae</taxon>
        <taxon>Cichoriinae</taxon>
        <taxon>Cichorium</taxon>
    </lineage>
</organism>
<evidence type="ECO:0000313" key="2">
    <source>
        <dbReference type="Proteomes" id="UP001055811"/>
    </source>
</evidence>
<reference evidence="2" key="1">
    <citation type="journal article" date="2022" name="Mol. Ecol. Resour.">
        <title>The genomes of chicory, endive, great burdock and yacon provide insights into Asteraceae palaeo-polyploidization history and plant inulin production.</title>
        <authorList>
            <person name="Fan W."/>
            <person name="Wang S."/>
            <person name="Wang H."/>
            <person name="Wang A."/>
            <person name="Jiang F."/>
            <person name="Liu H."/>
            <person name="Zhao H."/>
            <person name="Xu D."/>
            <person name="Zhang Y."/>
        </authorList>
    </citation>
    <scope>NUCLEOTIDE SEQUENCE [LARGE SCALE GENOMIC DNA]</scope>
    <source>
        <strain evidence="2">cv. Punajuju</strain>
    </source>
</reference>
<protein>
    <submittedName>
        <fullName evidence="1">Uncharacterized protein</fullName>
    </submittedName>
</protein>
<gene>
    <name evidence="1" type="ORF">L2E82_37953</name>
</gene>
<keyword evidence="2" id="KW-1185">Reference proteome</keyword>
<sequence>MGTIFSRKSNHLLKLSVDQEEIEVEEMFTQLSGQKEIENKHQQQWAAAHFPPPNAAQLNPAIASGRSRASKSPAVVGIPLPFAMVASPLAGIIP</sequence>
<dbReference type="EMBL" id="CM042015">
    <property type="protein sequence ID" value="KAI3708644.1"/>
    <property type="molecule type" value="Genomic_DNA"/>
</dbReference>
<dbReference type="Proteomes" id="UP001055811">
    <property type="component" value="Linkage Group LG07"/>
</dbReference>